<sequence>MMANSELTHDSVKQQHPISLYLKVWGLLFVLSTLSYLVDYFHLQGMLRWSLILLFMALKAGLIAAVFMHMRWERLALVYTIFLPPLVLLVLVGLMASEASYIFALREWFFSLPGG</sequence>
<evidence type="ECO:0000313" key="7">
    <source>
        <dbReference type="EMBL" id="MBD8514560.1"/>
    </source>
</evidence>
<evidence type="ECO:0000256" key="5">
    <source>
        <dbReference type="ARBA" id="ARBA00023136"/>
    </source>
</evidence>
<protein>
    <submittedName>
        <fullName evidence="7">Cytochrome C oxidase subunit IV family protein</fullName>
    </submittedName>
</protein>
<dbReference type="InterPro" id="IPR005171">
    <property type="entry name" value="Cyt_c_oxidase_su4_prok"/>
</dbReference>
<organism evidence="7 8">
    <name type="scientific">Photobacterium arenosum</name>
    <dbReference type="NCBI Taxonomy" id="2774143"/>
    <lineage>
        <taxon>Bacteria</taxon>
        <taxon>Pseudomonadati</taxon>
        <taxon>Pseudomonadota</taxon>
        <taxon>Gammaproteobacteria</taxon>
        <taxon>Vibrionales</taxon>
        <taxon>Vibrionaceae</taxon>
        <taxon>Photobacterium</taxon>
    </lineage>
</organism>
<dbReference type="RefSeq" id="WP_192017187.1">
    <property type="nucleotide sequence ID" value="NZ_JACYTP010000014.1"/>
</dbReference>
<evidence type="ECO:0000256" key="2">
    <source>
        <dbReference type="ARBA" id="ARBA00022475"/>
    </source>
</evidence>
<keyword evidence="3 6" id="KW-0812">Transmembrane</keyword>
<comment type="caution">
    <text evidence="7">The sequence shown here is derived from an EMBL/GenBank/DDBJ whole genome shotgun (WGS) entry which is preliminary data.</text>
</comment>
<feature type="transmembrane region" description="Helical" evidence="6">
    <location>
        <begin position="76"/>
        <end position="96"/>
    </location>
</feature>
<dbReference type="Pfam" id="PF03626">
    <property type="entry name" value="COX4_pro"/>
    <property type="match status" value="1"/>
</dbReference>
<reference evidence="7 8" key="1">
    <citation type="submission" date="2020-09" db="EMBL/GenBank/DDBJ databases">
        <title>Photobacterium sp. CAU 1568 isolated from sand of Sido Beach.</title>
        <authorList>
            <person name="Kim W."/>
        </authorList>
    </citation>
    <scope>NUCLEOTIDE SEQUENCE [LARGE SCALE GENOMIC DNA]</scope>
    <source>
        <strain evidence="7 8">CAU 1568</strain>
    </source>
</reference>
<evidence type="ECO:0000256" key="6">
    <source>
        <dbReference type="SAM" id="Phobius"/>
    </source>
</evidence>
<evidence type="ECO:0000313" key="8">
    <source>
        <dbReference type="Proteomes" id="UP000649768"/>
    </source>
</evidence>
<keyword evidence="4 6" id="KW-1133">Transmembrane helix</keyword>
<accession>A0ABR9BPR9</accession>
<evidence type="ECO:0000256" key="3">
    <source>
        <dbReference type="ARBA" id="ARBA00022692"/>
    </source>
</evidence>
<evidence type="ECO:0000256" key="4">
    <source>
        <dbReference type="ARBA" id="ARBA00022989"/>
    </source>
</evidence>
<proteinExistence type="predicted"/>
<keyword evidence="8" id="KW-1185">Reference proteome</keyword>
<feature type="transmembrane region" description="Helical" evidence="6">
    <location>
        <begin position="20"/>
        <end position="38"/>
    </location>
</feature>
<name>A0ABR9BPR9_9GAMM</name>
<evidence type="ECO:0000256" key="1">
    <source>
        <dbReference type="ARBA" id="ARBA00004651"/>
    </source>
</evidence>
<comment type="subcellular location">
    <subcellularLocation>
        <location evidence="1">Cell membrane</location>
        <topology evidence="1">Multi-pass membrane protein</topology>
    </subcellularLocation>
</comment>
<dbReference type="EMBL" id="JACYTP010000014">
    <property type="protein sequence ID" value="MBD8514560.1"/>
    <property type="molecule type" value="Genomic_DNA"/>
</dbReference>
<gene>
    <name evidence="7" type="ORF">IFO68_17910</name>
</gene>
<feature type="transmembrane region" description="Helical" evidence="6">
    <location>
        <begin position="50"/>
        <end position="70"/>
    </location>
</feature>
<dbReference type="Proteomes" id="UP000649768">
    <property type="component" value="Unassembled WGS sequence"/>
</dbReference>
<keyword evidence="5 6" id="KW-0472">Membrane</keyword>
<keyword evidence="2" id="KW-1003">Cell membrane</keyword>